<dbReference type="Gene3D" id="3.30.420.10">
    <property type="entry name" value="Ribonuclease H-like superfamily/Ribonuclease H"/>
    <property type="match status" value="1"/>
</dbReference>
<dbReference type="PANTHER" id="PTHR13620">
    <property type="entry name" value="3-5 EXONUCLEASE"/>
    <property type="match status" value="1"/>
</dbReference>
<evidence type="ECO:0000313" key="4">
    <source>
        <dbReference type="EMBL" id="KAG8372407.1"/>
    </source>
</evidence>
<keyword evidence="5" id="KW-1185">Reference proteome</keyword>
<dbReference type="GO" id="GO:0006139">
    <property type="term" value="P:nucleobase-containing compound metabolic process"/>
    <property type="evidence" value="ECO:0007669"/>
    <property type="project" value="InterPro"/>
</dbReference>
<organism evidence="4 5">
    <name type="scientific">Buddleja alternifolia</name>
    <dbReference type="NCBI Taxonomy" id="168488"/>
    <lineage>
        <taxon>Eukaryota</taxon>
        <taxon>Viridiplantae</taxon>
        <taxon>Streptophyta</taxon>
        <taxon>Embryophyta</taxon>
        <taxon>Tracheophyta</taxon>
        <taxon>Spermatophyta</taxon>
        <taxon>Magnoliopsida</taxon>
        <taxon>eudicotyledons</taxon>
        <taxon>Gunneridae</taxon>
        <taxon>Pentapetalae</taxon>
        <taxon>asterids</taxon>
        <taxon>lamiids</taxon>
        <taxon>Lamiales</taxon>
        <taxon>Scrophulariaceae</taxon>
        <taxon>Buddlejeae</taxon>
        <taxon>Buddleja</taxon>
    </lineage>
</organism>
<dbReference type="InterPro" id="IPR012337">
    <property type="entry name" value="RNaseH-like_sf"/>
</dbReference>
<proteinExistence type="predicted"/>
<evidence type="ECO:0000256" key="1">
    <source>
        <dbReference type="ARBA" id="ARBA00022722"/>
    </source>
</evidence>
<evidence type="ECO:0000259" key="3">
    <source>
        <dbReference type="Pfam" id="PF01612"/>
    </source>
</evidence>
<dbReference type="PANTHER" id="PTHR13620:SF59">
    <property type="entry name" value="POLYNUCLEOTIDYL TRANSFERASE, RIBONUCLEASE H-LIKE SUPERFAMILY PROTEIN"/>
    <property type="match status" value="1"/>
</dbReference>
<protein>
    <recommendedName>
        <fullName evidence="3">3'-5' exonuclease domain-containing protein</fullName>
    </recommendedName>
</protein>
<keyword evidence="2" id="KW-0378">Hydrolase</keyword>
<dbReference type="Pfam" id="PF01612">
    <property type="entry name" value="DNA_pol_A_exo1"/>
    <property type="match status" value="1"/>
</dbReference>
<dbReference type="GO" id="GO:0003676">
    <property type="term" value="F:nucleic acid binding"/>
    <property type="evidence" value="ECO:0007669"/>
    <property type="project" value="InterPro"/>
</dbReference>
<dbReference type="SUPFAM" id="SSF53098">
    <property type="entry name" value="Ribonuclease H-like"/>
    <property type="match status" value="1"/>
</dbReference>
<dbReference type="AlphaFoldDB" id="A0AAV6WXK9"/>
<gene>
    <name evidence="4" type="ORF">BUALT_Bualt12G0063000</name>
</gene>
<evidence type="ECO:0000256" key="2">
    <source>
        <dbReference type="ARBA" id="ARBA00022801"/>
    </source>
</evidence>
<name>A0AAV6WXK9_9LAMI</name>
<keyword evidence="1" id="KW-0540">Nuclease</keyword>
<accession>A0AAV6WXK9</accession>
<dbReference type="InterPro" id="IPR002562">
    <property type="entry name" value="3'-5'_exonuclease_dom"/>
</dbReference>
<evidence type="ECO:0000313" key="5">
    <source>
        <dbReference type="Proteomes" id="UP000826271"/>
    </source>
</evidence>
<sequence length="232" mass="26320">MAYNPVSIESHHSPNPSKQEYYTVICHSHRVRTTVTATPSVVRKWVNRIRYHHRYHIRSGRLVVGLGVQWTPSTDPPPATLQLCVGHDCLIFQLEHTNTTPAALHRFLAEPGVTFVGIWNYRDEGLLRCSRHRLRVSRLVDVRDVACEMRGCRRGAPMEELAGEVLGMGGVVKDGVVGRSEWDDEWLSEEQVEYACVDVFIAFLMGKALRAWKWIDYSSDDGDDDSGDQSID</sequence>
<reference evidence="4" key="1">
    <citation type="submission" date="2019-10" db="EMBL/GenBank/DDBJ databases">
        <authorList>
            <person name="Zhang R."/>
            <person name="Pan Y."/>
            <person name="Wang J."/>
            <person name="Ma R."/>
            <person name="Yu S."/>
        </authorList>
    </citation>
    <scope>NUCLEOTIDE SEQUENCE</scope>
    <source>
        <strain evidence="4">LA-IB0</strain>
        <tissue evidence="4">Leaf</tissue>
    </source>
</reference>
<dbReference type="CDD" id="cd06141">
    <property type="entry name" value="WRN_exo"/>
    <property type="match status" value="1"/>
</dbReference>
<dbReference type="GO" id="GO:0005634">
    <property type="term" value="C:nucleus"/>
    <property type="evidence" value="ECO:0007669"/>
    <property type="project" value="TreeGrafter"/>
</dbReference>
<dbReference type="EMBL" id="WHWC01000012">
    <property type="protein sequence ID" value="KAG8372407.1"/>
    <property type="molecule type" value="Genomic_DNA"/>
</dbReference>
<dbReference type="GO" id="GO:0008408">
    <property type="term" value="F:3'-5' exonuclease activity"/>
    <property type="evidence" value="ECO:0007669"/>
    <property type="project" value="InterPro"/>
</dbReference>
<dbReference type="GO" id="GO:0005737">
    <property type="term" value="C:cytoplasm"/>
    <property type="evidence" value="ECO:0007669"/>
    <property type="project" value="TreeGrafter"/>
</dbReference>
<dbReference type="Proteomes" id="UP000826271">
    <property type="component" value="Unassembled WGS sequence"/>
</dbReference>
<feature type="domain" description="3'-5' exonuclease" evidence="3">
    <location>
        <begin position="81"/>
        <end position="209"/>
    </location>
</feature>
<dbReference type="InterPro" id="IPR036397">
    <property type="entry name" value="RNaseH_sf"/>
</dbReference>
<comment type="caution">
    <text evidence="4">The sequence shown here is derived from an EMBL/GenBank/DDBJ whole genome shotgun (WGS) entry which is preliminary data.</text>
</comment>
<dbReference type="InterPro" id="IPR051132">
    <property type="entry name" value="3-5_Exonuclease_domain"/>
</dbReference>